<accession>A0A4R3ZN30</accession>
<evidence type="ECO:0000256" key="1">
    <source>
        <dbReference type="SAM" id="MobiDB-lite"/>
    </source>
</evidence>
<evidence type="ECO:0000313" key="3">
    <source>
        <dbReference type="Proteomes" id="UP000295805"/>
    </source>
</evidence>
<sequence>MSEMTRRAVQAAWEELGRDREYPTPEALEAAIQAEAERLAEMIGDETERLRSMGIAQFRADNQGNFPPYMETVQIGNRARAQAEETILWQELGEEVELAAEEEDQETFDDQSWRTSPDRWRTHTDVVGDPSPEIDVQTEDVWPEQTIRFRVMAAYLMQTRYEDGQPIPETPNDPLRALFTDLVERELKRRESVLSEARGLSQNNST</sequence>
<dbReference type="EMBL" id="SMCX01000024">
    <property type="protein sequence ID" value="TCW21349.1"/>
    <property type="molecule type" value="Genomic_DNA"/>
</dbReference>
<dbReference type="GeneID" id="89532388"/>
<dbReference type="RefSeq" id="WP_131886279.1">
    <property type="nucleotide sequence ID" value="NZ_CP143054.1"/>
</dbReference>
<protein>
    <submittedName>
        <fullName evidence="2">Uncharacterized protein</fullName>
    </submittedName>
</protein>
<name>A0A4R3ZN30_9ACTN</name>
<comment type="caution">
    <text evidence="2">The sequence shown here is derived from an EMBL/GenBank/DDBJ whole genome shotgun (WGS) entry which is preliminary data.</text>
</comment>
<organism evidence="2 3">
    <name type="scientific">Dietzia cinnamea</name>
    <dbReference type="NCBI Taxonomy" id="321318"/>
    <lineage>
        <taxon>Bacteria</taxon>
        <taxon>Bacillati</taxon>
        <taxon>Actinomycetota</taxon>
        <taxon>Actinomycetes</taxon>
        <taxon>Mycobacteriales</taxon>
        <taxon>Dietziaceae</taxon>
        <taxon>Dietzia</taxon>
    </lineage>
</organism>
<reference evidence="2 3" key="1">
    <citation type="submission" date="2019-03" db="EMBL/GenBank/DDBJ databases">
        <title>Root nodule microbial communities of legume samples collected from USA, Mexico and Botswana.</title>
        <authorList>
            <person name="Hirsch A."/>
        </authorList>
    </citation>
    <scope>NUCLEOTIDE SEQUENCE [LARGE SCALE GENOMIC DNA]</scope>
    <source>
        <strain evidence="2 3">55</strain>
    </source>
</reference>
<feature type="compositionally biased region" description="Basic and acidic residues" evidence="1">
    <location>
        <begin position="116"/>
        <end position="126"/>
    </location>
</feature>
<gene>
    <name evidence="2" type="ORF">EDD19_1242</name>
</gene>
<proteinExistence type="predicted"/>
<evidence type="ECO:0000313" key="2">
    <source>
        <dbReference type="EMBL" id="TCW21349.1"/>
    </source>
</evidence>
<dbReference type="Proteomes" id="UP000295805">
    <property type="component" value="Unassembled WGS sequence"/>
</dbReference>
<dbReference type="AlphaFoldDB" id="A0A4R3ZN30"/>
<feature type="region of interest" description="Disordered" evidence="1">
    <location>
        <begin position="102"/>
        <end position="134"/>
    </location>
</feature>